<dbReference type="Proteomes" id="UP000198253">
    <property type="component" value="Chromosome I"/>
</dbReference>
<feature type="signal peptide" evidence="1">
    <location>
        <begin position="1"/>
        <end position="28"/>
    </location>
</feature>
<accession>A0A1C4ZL84</accession>
<gene>
    <name evidence="2" type="ORF">GA0070618_5425</name>
</gene>
<name>A0A1C4ZL84_MICEC</name>
<dbReference type="AlphaFoldDB" id="A0A1C4ZL84"/>
<keyword evidence="3" id="KW-1185">Reference proteome</keyword>
<proteinExistence type="predicted"/>
<dbReference type="EMBL" id="LT607413">
    <property type="protein sequence ID" value="SCF33672.1"/>
    <property type="molecule type" value="Genomic_DNA"/>
</dbReference>
<dbReference type="InParanoid" id="A0A1C4ZL84"/>
<sequence>MPALRRIVATALAGAVSASVLLSGPAGAAETKTFYGNGMNNNYFTALFKAQENARSLASADGFEPSTQCSPGGSYTTQPWPGLYSVTAQIICTR</sequence>
<feature type="chain" id="PRO_5008710344" evidence="1">
    <location>
        <begin position="29"/>
        <end position="94"/>
    </location>
</feature>
<reference evidence="3" key="1">
    <citation type="submission" date="2016-06" db="EMBL/GenBank/DDBJ databases">
        <authorList>
            <person name="Varghese N."/>
            <person name="Submissions Spin"/>
        </authorList>
    </citation>
    <scope>NUCLEOTIDE SEQUENCE [LARGE SCALE GENOMIC DNA]</scope>
    <source>
        <strain evidence="3">DSM 43816</strain>
    </source>
</reference>
<evidence type="ECO:0000256" key="1">
    <source>
        <dbReference type="SAM" id="SignalP"/>
    </source>
</evidence>
<evidence type="ECO:0000313" key="2">
    <source>
        <dbReference type="EMBL" id="SCF33672.1"/>
    </source>
</evidence>
<protein>
    <submittedName>
        <fullName evidence="2">Uncharacterized protein</fullName>
    </submittedName>
</protein>
<keyword evidence="1" id="KW-0732">Signal</keyword>
<evidence type="ECO:0000313" key="3">
    <source>
        <dbReference type="Proteomes" id="UP000198253"/>
    </source>
</evidence>
<dbReference type="RefSeq" id="WP_088984116.1">
    <property type="nucleotide sequence ID" value="NZ_LT607413.1"/>
</dbReference>
<organism evidence="2 3">
    <name type="scientific">Micromonospora echinospora</name>
    <name type="common">Micromonospora purpurea</name>
    <dbReference type="NCBI Taxonomy" id="1877"/>
    <lineage>
        <taxon>Bacteria</taxon>
        <taxon>Bacillati</taxon>
        <taxon>Actinomycetota</taxon>
        <taxon>Actinomycetes</taxon>
        <taxon>Micromonosporales</taxon>
        <taxon>Micromonosporaceae</taxon>
        <taxon>Micromonospora</taxon>
    </lineage>
</organism>